<evidence type="ECO:0000313" key="2">
    <source>
        <dbReference type="Proteomes" id="UP000053424"/>
    </source>
</evidence>
<dbReference type="AlphaFoldDB" id="A0A0C2XEE4"/>
<evidence type="ECO:0000313" key="1">
    <source>
        <dbReference type="EMBL" id="KIM36283.1"/>
    </source>
</evidence>
<reference evidence="1 2" key="1">
    <citation type="submission" date="2014-04" db="EMBL/GenBank/DDBJ databases">
        <authorList>
            <consortium name="DOE Joint Genome Institute"/>
            <person name="Kuo A."/>
            <person name="Gay G."/>
            <person name="Dore J."/>
            <person name="Kohler A."/>
            <person name="Nagy L.G."/>
            <person name="Floudas D."/>
            <person name="Copeland A."/>
            <person name="Barry K.W."/>
            <person name="Cichocki N."/>
            <person name="Veneault-Fourrey C."/>
            <person name="LaButti K."/>
            <person name="Lindquist E.A."/>
            <person name="Lipzen A."/>
            <person name="Lundell T."/>
            <person name="Morin E."/>
            <person name="Murat C."/>
            <person name="Sun H."/>
            <person name="Tunlid A."/>
            <person name="Henrissat B."/>
            <person name="Grigoriev I.V."/>
            <person name="Hibbett D.S."/>
            <person name="Martin F."/>
            <person name="Nordberg H.P."/>
            <person name="Cantor M.N."/>
            <person name="Hua S.X."/>
        </authorList>
    </citation>
    <scope>NUCLEOTIDE SEQUENCE [LARGE SCALE GENOMIC DNA]</scope>
    <source>
        <strain evidence="2">h7</strain>
    </source>
</reference>
<protein>
    <submittedName>
        <fullName evidence="1">Uncharacterized protein</fullName>
    </submittedName>
</protein>
<sequence>MSLEDWIPIAFDSGWVSKLVLDSDAPRDVTAPDVYLHHARIHPTPLLPVLNALTIQAPPPQTMAMSWITLRLPSTVSPPWHFLLCK</sequence>
<keyword evidence="2" id="KW-1185">Reference proteome</keyword>
<gene>
    <name evidence="1" type="ORF">M413DRAFT_319828</name>
</gene>
<organism evidence="1 2">
    <name type="scientific">Hebeloma cylindrosporum</name>
    <dbReference type="NCBI Taxonomy" id="76867"/>
    <lineage>
        <taxon>Eukaryota</taxon>
        <taxon>Fungi</taxon>
        <taxon>Dikarya</taxon>
        <taxon>Basidiomycota</taxon>
        <taxon>Agaricomycotina</taxon>
        <taxon>Agaricomycetes</taxon>
        <taxon>Agaricomycetidae</taxon>
        <taxon>Agaricales</taxon>
        <taxon>Agaricineae</taxon>
        <taxon>Hymenogastraceae</taxon>
        <taxon>Hebeloma</taxon>
    </lineage>
</organism>
<accession>A0A0C2XEE4</accession>
<dbReference type="Proteomes" id="UP000053424">
    <property type="component" value="Unassembled WGS sequence"/>
</dbReference>
<name>A0A0C2XEE4_HEBCY</name>
<dbReference type="EMBL" id="KN831807">
    <property type="protein sequence ID" value="KIM36283.1"/>
    <property type="molecule type" value="Genomic_DNA"/>
</dbReference>
<proteinExistence type="predicted"/>
<dbReference type="HOGENOM" id="CLU_2498122_0_0_1"/>
<reference evidence="2" key="2">
    <citation type="submission" date="2015-01" db="EMBL/GenBank/DDBJ databases">
        <title>Evolutionary Origins and Diversification of the Mycorrhizal Mutualists.</title>
        <authorList>
            <consortium name="DOE Joint Genome Institute"/>
            <consortium name="Mycorrhizal Genomics Consortium"/>
            <person name="Kohler A."/>
            <person name="Kuo A."/>
            <person name="Nagy L.G."/>
            <person name="Floudas D."/>
            <person name="Copeland A."/>
            <person name="Barry K.W."/>
            <person name="Cichocki N."/>
            <person name="Veneault-Fourrey C."/>
            <person name="LaButti K."/>
            <person name="Lindquist E.A."/>
            <person name="Lipzen A."/>
            <person name="Lundell T."/>
            <person name="Morin E."/>
            <person name="Murat C."/>
            <person name="Riley R."/>
            <person name="Ohm R."/>
            <person name="Sun H."/>
            <person name="Tunlid A."/>
            <person name="Henrissat B."/>
            <person name="Grigoriev I.V."/>
            <person name="Hibbett D.S."/>
            <person name="Martin F."/>
        </authorList>
    </citation>
    <scope>NUCLEOTIDE SEQUENCE [LARGE SCALE GENOMIC DNA]</scope>
    <source>
        <strain evidence="2">h7</strain>
    </source>
</reference>